<dbReference type="SUPFAM" id="SSF52266">
    <property type="entry name" value="SGNH hydrolase"/>
    <property type="match status" value="1"/>
</dbReference>
<evidence type="ECO:0000313" key="2">
    <source>
        <dbReference type="Proteomes" id="UP000239089"/>
    </source>
</evidence>
<comment type="caution">
    <text evidence="1">The sequence shown here is derived from an EMBL/GenBank/DDBJ whole genome shotgun (WGS) entry which is preliminary data.</text>
</comment>
<dbReference type="AlphaFoldDB" id="A0A2S6NCU1"/>
<reference evidence="1 2" key="1">
    <citation type="journal article" date="2018" name="Arch. Microbiol.">
        <title>New insights into the metabolic potential of the phototrophic purple bacterium Rhodopila globiformis DSM 161(T) from its draft genome sequence and evidence for a vanadium-dependent nitrogenase.</title>
        <authorList>
            <person name="Imhoff J.F."/>
            <person name="Rahn T."/>
            <person name="Kunzel S."/>
            <person name="Neulinger S.C."/>
        </authorList>
    </citation>
    <scope>NUCLEOTIDE SEQUENCE [LARGE SCALE GENOMIC DNA]</scope>
    <source>
        <strain evidence="1 2">DSM 16996</strain>
    </source>
</reference>
<dbReference type="GO" id="GO:0016788">
    <property type="term" value="F:hydrolase activity, acting on ester bonds"/>
    <property type="evidence" value="ECO:0007669"/>
    <property type="project" value="UniProtKB-ARBA"/>
</dbReference>
<gene>
    <name evidence="1" type="ORF">CCR94_05615</name>
</gene>
<dbReference type="Gene3D" id="3.40.50.1110">
    <property type="entry name" value="SGNH hydrolase"/>
    <property type="match status" value="1"/>
</dbReference>
<dbReference type="Proteomes" id="UP000239089">
    <property type="component" value="Unassembled WGS sequence"/>
</dbReference>
<dbReference type="Pfam" id="PF25182">
    <property type="entry name" value="NonGDSL"/>
    <property type="match status" value="1"/>
</dbReference>
<dbReference type="EMBL" id="NHSJ01000039">
    <property type="protein sequence ID" value="PPQ32445.1"/>
    <property type="molecule type" value="Genomic_DNA"/>
</dbReference>
<dbReference type="InterPro" id="IPR057572">
    <property type="entry name" value="NonGDSL"/>
</dbReference>
<name>A0A2S6NCU1_9HYPH</name>
<protein>
    <submittedName>
        <fullName evidence="1">Uncharacterized protein</fullName>
    </submittedName>
</protein>
<accession>A0A2S6NCU1</accession>
<proteinExistence type="predicted"/>
<evidence type="ECO:0000313" key="1">
    <source>
        <dbReference type="EMBL" id="PPQ32445.1"/>
    </source>
</evidence>
<organism evidence="1 2">
    <name type="scientific">Rhodoblastus sphagnicola</name>
    <dbReference type="NCBI Taxonomy" id="333368"/>
    <lineage>
        <taxon>Bacteria</taxon>
        <taxon>Pseudomonadati</taxon>
        <taxon>Pseudomonadota</taxon>
        <taxon>Alphaproteobacteria</taxon>
        <taxon>Hyphomicrobiales</taxon>
        <taxon>Rhodoblastaceae</taxon>
        <taxon>Rhodoblastus</taxon>
    </lineage>
</organism>
<dbReference type="InterPro" id="IPR036514">
    <property type="entry name" value="SGNH_hydro_sf"/>
</dbReference>
<keyword evidence="2" id="KW-1185">Reference proteome</keyword>
<sequence length="272" mass="28758">MVDRVAAKAWRRAGENGARARKGLMACLLAGALGGLAPACLTPAWAEDRCEPVSESLATPAPLPFVTAALARADKKLRLLIIGAAGGGRGARRSYPAMLESLLEKALNGIDVVVVNRPMSGETVGDARERIHTEFALQRPDLLIWQVGGNDALAHVDPGSYEDSLSDGVRWAKGAGADVLLVGFEANPWLHDESEVVAIREATRKVAAAENVFYVRRAEAVQVAARARARADLGDNPLPVETGGECLAAQVAQALAANLVLRRTRPAPVIEP</sequence>